<accession>A0A0X8X6Z7</accession>
<reference evidence="1 2" key="1">
    <citation type="submission" date="2015-12" db="EMBL/GenBank/DDBJ databases">
        <title>Genome sequence of Mucilaginibacter gotjawali.</title>
        <authorList>
            <person name="Lee J.S."/>
            <person name="Lee K.C."/>
            <person name="Kim K.K."/>
            <person name="Lee B.W."/>
        </authorList>
    </citation>
    <scope>NUCLEOTIDE SEQUENCE [LARGE SCALE GENOMIC DNA]</scope>
    <source>
        <strain evidence="1 2">SA3-7</strain>
    </source>
</reference>
<dbReference type="SMART" id="SM00448">
    <property type="entry name" value="REC"/>
    <property type="match status" value="1"/>
</dbReference>
<dbReference type="Gene3D" id="3.40.50.2300">
    <property type="match status" value="1"/>
</dbReference>
<name>A0A0X8X6Z7_9SPHI</name>
<organism evidence="1 2">
    <name type="scientific">Mucilaginibacter gotjawali</name>
    <dbReference type="NCBI Taxonomy" id="1550579"/>
    <lineage>
        <taxon>Bacteria</taxon>
        <taxon>Pseudomonadati</taxon>
        <taxon>Bacteroidota</taxon>
        <taxon>Sphingobacteriia</taxon>
        <taxon>Sphingobacteriales</taxon>
        <taxon>Sphingobacteriaceae</taxon>
        <taxon>Mucilaginibacter</taxon>
    </lineage>
</organism>
<dbReference type="PANTHER" id="PTHR45339">
    <property type="entry name" value="HYBRID SIGNAL TRANSDUCTION HISTIDINE KINASE J"/>
    <property type="match status" value="1"/>
</dbReference>
<dbReference type="InterPro" id="IPR001789">
    <property type="entry name" value="Sig_transdc_resp-reg_receiver"/>
</dbReference>
<proteinExistence type="predicted"/>
<dbReference type="RefSeq" id="WP_157750668.1">
    <property type="nucleotide sequence ID" value="NZ_AP017313.1"/>
</dbReference>
<dbReference type="PROSITE" id="PS50110">
    <property type="entry name" value="RESPONSE_REGULATORY"/>
    <property type="match status" value="1"/>
</dbReference>
<dbReference type="InterPro" id="IPR011006">
    <property type="entry name" value="CheY-like_superfamily"/>
</dbReference>
<dbReference type="Proteomes" id="UP000218263">
    <property type="component" value="Chromosome"/>
</dbReference>
<protein>
    <submittedName>
        <fullName evidence="1">Uncharacterized protein</fullName>
    </submittedName>
</protein>
<sequence length="130" mass="14509">METDLKINVLVVDDNNINRLLINKVLTKWGASADFAENGLQAIEKITSNRNYDVVLMDVYMPEMGGIEATQAIRANSDSYFQQLPIIALTASMLSSERAEIMESGMNDYILKPFDPANLFEKLSAFQKVG</sequence>
<dbReference type="GO" id="GO:0000160">
    <property type="term" value="P:phosphorelay signal transduction system"/>
    <property type="evidence" value="ECO:0007669"/>
    <property type="project" value="UniProtKB-KW"/>
</dbReference>
<evidence type="ECO:0000313" key="1">
    <source>
        <dbReference type="EMBL" id="BAU56148.1"/>
    </source>
</evidence>
<dbReference type="OrthoDB" id="9796457at2"/>
<dbReference type="SUPFAM" id="SSF52172">
    <property type="entry name" value="CheY-like"/>
    <property type="match status" value="1"/>
</dbReference>
<evidence type="ECO:0000313" key="2">
    <source>
        <dbReference type="Proteomes" id="UP000218263"/>
    </source>
</evidence>
<dbReference type="EMBL" id="AP017313">
    <property type="protein sequence ID" value="BAU56148.1"/>
    <property type="molecule type" value="Genomic_DNA"/>
</dbReference>
<dbReference type="KEGG" id="mgot:MgSA37_04345"/>
<dbReference type="PANTHER" id="PTHR45339:SF1">
    <property type="entry name" value="HYBRID SIGNAL TRANSDUCTION HISTIDINE KINASE J"/>
    <property type="match status" value="1"/>
</dbReference>
<dbReference type="AlphaFoldDB" id="A0A0X8X6Z7"/>
<dbReference type="Pfam" id="PF00072">
    <property type="entry name" value="Response_reg"/>
    <property type="match status" value="1"/>
</dbReference>
<gene>
    <name evidence="1" type="ORF">MgSA37_04345</name>
</gene>
<dbReference type="CDD" id="cd17546">
    <property type="entry name" value="REC_hyHK_CKI1_RcsC-like"/>
    <property type="match status" value="1"/>
</dbReference>
<keyword evidence="2" id="KW-1185">Reference proteome</keyword>